<keyword evidence="5" id="KW-0805">Transcription regulation</keyword>
<dbReference type="InterPro" id="IPR017970">
    <property type="entry name" value="Homeobox_CS"/>
</dbReference>
<evidence type="ECO:0000256" key="2">
    <source>
        <dbReference type="ARBA" id="ARBA00005733"/>
    </source>
</evidence>
<evidence type="ECO:0000256" key="12">
    <source>
        <dbReference type="SAM" id="MobiDB-lite"/>
    </source>
</evidence>
<dbReference type="FunFam" id="1.10.10.10:FF:000069">
    <property type="entry name" value="Paired box protein Pax-6"/>
    <property type="match status" value="1"/>
</dbReference>
<evidence type="ECO:0000256" key="7">
    <source>
        <dbReference type="ARBA" id="ARBA00023155"/>
    </source>
</evidence>
<dbReference type="PRINTS" id="PR00027">
    <property type="entry name" value="PAIREDBOX"/>
</dbReference>
<evidence type="ECO:0000256" key="10">
    <source>
        <dbReference type="PROSITE-ProRule" id="PRU00108"/>
    </source>
</evidence>
<dbReference type="InterPro" id="IPR036388">
    <property type="entry name" value="WH-like_DNA-bd_sf"/>
</dbReference>
<keyword evidence="8" id="KW-0804">Transcription</keyword>
<dbReference type="SUPFAM" id="SSF46689">
    <property type="entry name" value="Homeodomain-like"/>
    <property type="match status" value="2"/>
</dbReference>
<evidence type="ECO:0000313" key="15">
    <source>
        <dbReference type="EMBL" id="AFJ24746.1"/>
    </source>
</evidence>
<organism evidence="15">
    <name type="scientific">Schmidtea mediterranea</name>
    <name type="common">Freshwater planarian flatworm</name>
    <dbReference type="NCBI Taxonomy" id="79327"/>
    <lineage>
        <taxon>Eukaryota</taxon>
        <taxon>Metazoa</taxon>
        <taxon>Spiralia</taxon>
        <taxon>Lophotrochozoa</taxon>
        <taxon>Platyhelminthes</taxon>
        <taxon>Rhabditophora</taxon>
        <taxon>Seriata</taxon>
        <taxon>Tricladida</taxon>
        <taxon>Continenticola</taxon>
        <taxon>Geoplanoidea</taxon>
        <taxon>Dugesiidae</taxon>
        <taxon>Schmidtea</taxon>
    </lineage>
</organism>
<evidence type="ECO:0000256" key="8">
    <source>
        <dbReference type="ARBA" id="ARBA00023163"/>
    </source>
</evidence>
<dbReference type="SMART" id="SM00351">
    <property type="entry name" value="PAX"/>
    <property type="match status" value="1"/>
</dbReference>
<feature type="domain" description="Paired" evidence="14">
    <location>
        <begin position="32"/>
        <end position="158"/>
    </location>
</feature>
<proteinExistence type="evidence at transcript level"/>
<dbReference type="Pfam" id="PF00046">
    <property type="entry name" value="Homeodomain"/>
    <property type="match status" value="1"/>
</dbReference>
<keyword evidence="3" id="KW-0217">Developmental protein</keyword>
<feature type="domain" description="Homeobox" evidence="13">
    <location>
        <begin position="298"/>
        <end position="358"/>
    </location>
</feature>
<feature type="DNA-binding region" description="Homeobox" evidence="10">
    <location>
        <begin position="300"/>
        <end position="359"/>
    </location>
</feature>
<keyword evidence="4" id="KW-0563">Paired box</keyword>
<dbReference type="GO" id="GO:0048513">
    <property type="term" value="P:animal organ development"/>
    <property type="evidence" value="ECO:0007669"/>
    <property type="project" value="UniProtKB-ARBA"/>
</dbReference>
<evidence type="ECO:0000256" key="4">
    <source>
        <dbReference type="ARBA" id="ARBA00022724"/>
    </source>
</evidence>
<dbReference type="Gene3D" id="1.10.10.10">
    <property type="entry name" value="Winged helix-like DNA-binding domain superfamily/Winged helix DNA-binding domain"/>
    <property type="match status" value="2"/>
</dbReference>
<feature type="region of interest" description="Disordered" evidence="12">
    <location>
        <begin position="244"/>
        <end position="290"/>
    </location>
</feature>
<dbReference type="Gene3D" id="1.10.10.60">
    <property type="entry name" value="Homeodomain-like"/>
    <property type="match status" value="1"/>
</dbReference>
<dbReference type="FunFam" id="1.10.10.60:FF:000679">
    <property type="entry name" value="Homeobox protein aristaless"/>
    <property type="match status" value="1"/>
</dbReference>
<dbReference type="InterPro" id="IPR043565">
    <property type="entry name" value="PAX_fam"/>
</dbReference>
<dbReference type="PROSITE" id="PS51057">
    <property type="entry name" value="PAIRED_2"/>
    <property type="match status" value="1"/>
</dbReference>
<dbReference type="GO" id="GO:0000981">
    <property type="term" value="F:DNA-binding transcription factor activity, RNA polymerase II-specific"/>
    <property type="evidence" value="ECO:0007669"/>
    <property type="project" value="InterPro"/>
</dbReference>
<evidence type="ECO:0000256" key="9">
    <source>
        <dbReference type="ARBA" id="ARBA00023242"/>
    </source>
</evidence>
<evidence type="ECO:0000259" key="14">
    <source>
        <dbReference type="PROSITE" id="PS51057"/>
    </source>
</evidence>
<feature type="compositionally biased region" description="Polar residues" evidence="12">
    <location>
        <begin position="266"/>
        <end position="277"/>
    </location>
</feature>
<comment type="subcellular location">
    <subcellularLocation>
        <location evidence="1 10 11">Nucleus</location>
    </subcellularLocation>
</comment>
<protein>
    <submittedName>
        <fullName evidence="15">Pax6A</fullName>
    </submittedName>
</protein>
<dbReference type="InterPro" id="IPR001356">
    <property type="entry name" value="HD"/>
</dbReference>
<evidence type="ECO:0000256" key="11">
    <source>
        <dbReference type="RuleBase" id="RU000682"/>
    </source>
</evidence>
<evidence type="ECO:0000256" key="5">
    <source>
        <dbReference type="ARBA" id="ARBA00023015"/>
    </source>
</evidence>
<feature type="region of interest" description="Disordered" evidence="12">
    <location>
        <begin position="1"/>
        <end position="31"/>
    </location>
</feature>
<dbReference type="PROSITE" id="PS50071">
    <property type="entry name" value="HOMEOBOX_2"/>
    <property type="match status" value="1"/>
</dbReference>
<dbReference type="FunFam" id="1.10.10.10:FF:000003">
    <property type="entry name" value="Paired box protein Pax-6"/>
    <property type="match status" value="1"/>
</dbReference>
<dbReference type="InterPro" id="IPR043182">
    <property type="entry name" value="PAIRED_DNA-bd_dom"/>
</dbReference>
<dbReference type="PANTHER" id="PTHR45636">
    <property type="entry name" value="PAIRED BOX PROTEIN PAX-6-RELATED-RELATED"/>
    <property type="match status" value="1"/>
</dbReference>
<keyword evidence="9 10" id="KW-0539">Nucleus</keyword>
<evidence type="ECO:0000256" key="3">
    <source>
        <dbReference type="ARBA" id="ARBA00022473"/>
    </source>
</evidence>
<feature type="compositionally biased region" description="Basic and acidic residues" evidence="12">
    <location>
        <begin position="253"/>
        <end position="263"/>
    </location>
</feature>
<dbReference type="CDD" id="cd00131">
    <property type="entry name" value="PAX"/>
    <property type="match status" value="1"/>
</dbReference>
<name>I1ZI92_SCHMD</name>
<dbReference type="GO" id="GO:0000978">
    <property type="term" value="F:RNA polymerase II cis-regulatory region sequence-specific DNA binding"/>
    <property type="evidence" value="ECO:0007669"/>
    <property type="project" value="TreeGrafter"/>
</dbReference>
<dbReference type="EMBL" id="JX010503">
    <property type="protein sequence ID" value="AFJ24746.1"/>
    <property type="molecule type" value="mRNA"/>
</dbReference>
<evidence type="ECO:0000256" key="1">
    <source>
        <dbReference type="ARBA" id="ARBA00004123"/>
    </source>
</evidence>
<dbReference type="PROSITE" id="PS00027">
    <property type="entry name" value="HOMEOBOX_1"/>
    <property type="match status" value="1"/>
</dbReference>
<dbReference type="InterPro" id="IPR001523">
    <property type="entry name" value="Paired_dom"/>
</dbReference>
<sequence>MYNTFGENHFDSKPMTESNEEEIKNKKKVKRGHSGINQLGGMFVNGRPLPDSTRQRIVELAHSGARPCDISRILQVSNGCVSKILCRYYETGSIRPKAIGGSKPRVATSSVVSKIAAYKRECPSIFSWEIRDRLLQEGVCNQDNIPSVSSINRVLRSLSNENQRHLVAATGMYDKLSLLSGQPWSTAAAHAAWYSSAAAAHGYASSTFPNCGAYGGLTGIGIINGMSTAHAVASINQSNSGVTNYHVQSTTDSSDKHKSEKYSESIAHSESNASSEPGNEYMSGVKSENDDMRIKLKRKLQRNRTSFSTDQLDSLEKEFERTHYPDVFAREKLADKISLPEARIQVWFSNRRAKWRREEKLRRQRQNLMLGSNGTSSTADTNVTTNGNTQCLSTTGQNSMGFSGINDIRNQFGDVGMQTPSLSAVAAAGMYHSAVASAADQYAKSAGLPNLSQSSINSPYSYMANLQSRSSGSQIDLPNVTSNSNSFYNPGSVYPPSLFQGVMRGYDTIGYPKYPSAMFPGSLESNNNINPAGFLANNMSSNSSKPDYDFSAFNRPSNYWTPVA</sequence>
<dbReference type="InterPro" id="IPR009057">
    <property type="entry name" value="Homeodomain-like_sf"/>
</dbReference>
<evidence type="ECO:0000256" key="6">
    <source>
        <dbReference type="ARBA" id="ARBA00023125"/>
    </source>
</evidence>
<evidence type="ECO:0000259" key="13">
    <source>
        <dbReference type="PROSITE" id="PS50071"/>
    </source>
</evidence>
<dbReference type="Pfam" id="PF00292">
    <property type="entry name" value="PAX"/>
    <property type="match status" value="1"/>
</dbReference>
<dbReference type="CDD" id="cd00086">
    <property type="entry name" value="homeodomain"/>
    <property type="match status" value="1"/>
</dbReference>
<accession>I1ZI92</accession>
<comment type="similarity">
    <text evidence="2">Belongs to the paired homeobox family.</text>
</comment>
<dbReference type="SMART" id="SM00389">
    <property type="entry name" value="HOX"/>
    <property type="match status" value="1"/>
</dbReference>
<dbReference type="OrthoDB" id="3225452at2759"/>
<keyword evidence="6 10" id="KW-0238">DNA-binding</keyword>
<dbReference type="PANTHER" id="PTHR45636:SF41">
    <property type="entry name" value="PAIRED BOX PROTEIN PAX-6-RELATED"/>
    <property type="match status" value="1"/>
</dbReference>
<dbReference type="AlphaFoldDB" id="I1ZI92"/>
<dbReference type="PROSITE" id="PS00034">
    <property type="entry name" value="PAIRED_1"/>
    <property type="match status" value="1"/>
</dbReference>
<keyword evidence="7 10" id="KW-0371">Homeobox</keyword>
<reference evidence="15" key="1">
    <citation type="journal article" date="2012" name="Genes Dev.">
        <title>A molecular wound response program associated with regeneration initiation in planarians.</title>
        <authorList>
            <person name="Wenemoser D."/>
            <person name="Lapan S.W."/>
            <person name="Wilkinson A.W."/>
            <person name="Bell G.W."/>
            <person name="Reddien P.W."/>
        </authorList>
    </citation>
    <scope>NUCLEOTIDE SEQUENCE</scope>
</reference>
<dbReference type="GO" id="GO:0005634">
    <property type="term" value="C:nucleus"/>
    <property type="evidence" value="ECO:0007669"/>
    <property type="project" value="UniProtKB-SubCell"/>
</dbReference>